<dbReference type="AlphaFoldDB" id="A0AAJ0F6S7"/>
<accession>A0AAJ0F6S7</accession>
<proteinExistence type="predicted"/>
<feature type="region of interest" description="Disordered" evidence="1">
    <location>
        <begin position="1"/>
        <end position="31"/>
    </location>
</feature>
<keyword evidence="3" id="KW-1185">Reference proteome</keyword>
<evidence type="ECO:0000313" key="3">
    <source>
        <dbReference type="Proteomes" id="UP001239445"/>
    </source>
</evidence>
<feature type="region of interest" description="Disordered" evidence="1">
    <location>
        <begin position="179"/>
        <end position="213"/>
    </location>
</feature>
<evidence type="ECO:0000256" key="1">
    <source>
        <dbReference type="SAM" id="MobiDB-lite"/>
    </source>
</evidence>
<dbReference type="EMBL" id="MU839833">
    <property type="protein sequence ID" value="KAK1756012.1"/>
    <property type="molecule type" value="Genomic_DNA"/>
</dbReference>
<name>A0AAJ0F6S7_9PEZI</name>
<sequence>MTHAARRVFSAATASVGSEDEEPTGSDVDSNWSKYGDIPDILDEYDRALALVDGSESWNLEQRKVHQLIYMRGAHPMIPSIWKMGLKLWGLDQPQLDHIFTPVGSQKRVVISSSSDNEVPAVKALESLFILSQRVNDYEETGEQHLMEPFIVKTISQYIKWSLQDAQIHEATPPLVLVKGYPPDSRIPDEASEMSVDHDTDDSSEDEGNVDDTDKKATERFIRFLTGSLNRKLRNMGQVWRDLLWDPNYRRPGESTATGRYLAEPPTLYAFAVVQHKVMVVSHDSSQPDNPIVSIDSISLNDRGMWLWNALSIAIPINVAKTRTRKLQGLLVRKGLLSEVSTSSDDPDL</sequence>
<organism evidence="2 3">
    <name type="scientific">Echria macrotheca</name>
    <dbReference type="NCBI Taxonomy" id="438768"/>
    <lineage>
        <taxon>Eukaryota</taxon>
        <taxon>Fungi</taxon>
        <taxon>Dikarya</taxon>
        <taxon>Ascomycota</taxon>
        <taxon>Pezizomycotina</taxon>
        <taxon>Sordariomycetes</taxon>
        <taxon>Sordariomycetidae</taxon>
        <taxon>Sordariales</taxon>
        <taxon>Schizotheciaceae</taxon>
        <taxon>Echria</taxon>
    </lineage>
</organism>
<dbReference type="Proteomes" id="UP001239445">
    <property type="component" value="Unassembled WGS sequence"/>
</dbReference>
<protein>
    <submittedName>
        <fullName evidence="2">Uncharacterized protein</fullName>
    </submittedName>
</protein>
<comment type="caution">
    <text evidence="2">The sequence shown here is derived from an EMBL/GenBank/DDBJ whole genome shotgun (WGS) entry which is preliminary data.</text>
</comment>
<evidence type="ECO:0000313" key="2">
    <source>
        <dbReference type="EMBL" id="KAK1756012.1"/>
    </source>
</evidence>
<reference evidence="2" key="1">
    <citation type="submission" date="2023-06" db="EMBL/GenBank/DDBJ databases">
        <title>Genome-scale phylogeny and comparative genomics of the fungal order Sordariales.</title>
        <authorList>
            <consortium name="Lawrence Berkeley National Laboratory"/>
            <person name="Hensen N."/>
            <person name="Bonometti L."/>
            <person name="Westerberg I."/>
            <person name="Brannstrom I.O."/>
            <person name="Guillou S."/>
            <person name="Cros-Aarteil S."/>
            <person name="Calhoun S."/>
            <person name="Haridas S."/>
            <person name="Kuo A."/>
            <person name="Mondo S."/>
            <person name="Pangilinan J."/>
            <person name="Riley R."/>
            <person name="Labutti K."/>
            <person name="Andreopoulos B."/>
            <person name="Lipzen A."/>
            <person name="Chen C."/>
            <person name="Yanf M."/>
            <person name="Daum C."/>
            <person name="Ng V."/>
            <person name="Clum A."/>
            <person name="Steindorff A."/>
            <person name="Ohm R."/>
            <person name="Martin F."/>
            <person name="Silar P."/>
            <person name="Natvig D."/>
            <person name="Lalanne C."/>
            <person name="Gautier V."/>
            <person name="Ament-Velasquez S.L."/>
            <person name="Kruys A."/>
            <person name="Hutchinson M.I."/>
            <person name="Powell A.J."/>
            <person name="Barry K."/>
            <person name="Miller A.N."/>
            <person name="Grigoriev I.V."/>
            <person name="Debuchy R."/>
            <person name="Gladieux P."/>
            <person name="Thoren M.H."/>
            <person name="Johannesson H."/>
        </authorList>
    </citation>
    <scope>NUCLEOTIDE SEQUENCE</scope>
    <source>
        <strain evidence="2">PSN4</strain>
    </source>
</reference>
<feature type="compositionally biased region" description="Acidic residues" evidence="1">
    <location>
        <begin position="199"/>
        <end position="211"/>
    </location>
</feature>
<gene>
    <name evidence="2" type="ORF">QBC47DRAFT_299526</name>
</gene>